<dbReference type="PROSITE" id="PS51318">
    <property type="entry name" value="TAT"/>
    <property type="match status" value="1"/>
</dbReference>
<comment type="similarity">
    <text evidence="4">Belongs to the cyclic nucleotide phosphodiesterase class-III family.</text>
</comment>
<dbReference type="PANTHER" id="PTHR42988:SF2">
    <property type="entry name" value="CYCLIC NUCLEOTIDE PHOSPHODIESTERASE CBUA0032-RELATED"/>
    <property type="match status" value="1"/>
</dbReference>
<evidence type="ECO:0000256" key="2">
    <source>
        <dbReference type="ARBA" id="ARBA00022801"/>
    </source>
</evidence>
<dbReference type="GO" id="GO:0046872">
    <property type="term" value="F:metal ion binding"/>
    <property type="evidence" value="ECO:0007669"/>
    <property type="project" value="UniProtKB-KW"/>
</dbReference>
<dbReference type="EMBL" id="SJPI01000002">
    <property type="protein sequence ID" value="TWT50668.1"/>
    <property type="molecule type" value="Genomic_DNA"/>
</dbReference>
<evidence type="ECO:0000256" key="1">
    <source>
        <dbReference type="ARBA" id="ARBA00022723"/>
    </source>
</evidence>
<name>A0A5C5WIU5_9BACT</name>
<gene>
    <name evidence="6" type="primary">cpdA</name>
    <name evidence="6" type="ORF">Pla22_34110</name>
</gene>
<keyword evidence="7" id="KW-1185">Reference proteome</keyword>
<dbReference type="Gene3D" id="3.60.21.10">
    <property type="match status" value="1"/>
</dbReference>
<dbReference type="Proteomes" id="UP000316598">
    <property type="component" value="Unassembled WGS sequence"/>
</dbReference>
<feature type="domain" description="Calcineurin-like phosphoesterase" evidence="5">
    <location>
        <begin position="41"/>
        <end position="240"/>
    </location>
</feature>
<dbReference type="RefSeq" id="WP_146515855.1">
    <property type="nucleotide sequence ID" value="NZ_SJPI01000002.1"/>
</dbReference>
<evidence type="ECO:0000313" key="6">
    <source>
        <dbReference type="EMBL" id="TWT50668.1"/>
    </source>
</evidence>
<keyword evidence="1" id="KW-0479">Metal-binding</keyword>
<dbReference type="OrthoDB" id="5505563at2"/>
<dbReference type="InterPro" id="IPR029052">
    <property type="entry name" value="Metallo-depent_PP-like"/>
</dbReference>
<dbReference type="SUPFAM" id="SSF56300">
    <property type="entry name" value="Metallo-dependent phosphatases"/>
    <property type="match status" value="1"/>
</dbReference>
<keyword evidence="3" id="KW-0408">Iron</keyword>
<protein>
    <submittedName>
        <fullName evidence="6">3',5'-cyclic adenosine monophosphate phosphodiesterase CpdA</fullName>
        <ecNumber evidence="6">3.1.4.17</ecNumber>
    </submittedName>
</protein>
<reference evidence="6 7" key="1">
    <citation type="submission" date="2019-02" db="EMBL/GenBank/DDBJ databases">
        <title>Deep-cultivation of Planctomycetes and their phenomic and genomic characterization uncovers novel biology.</title>
        <authorList>
            <person name="Wiegand S."/>
            <person name="Jogler M."/>
            <person name="Boedeker C."/>
            <person name="Pinto D."/>
            <person name="Vollmers J."/>
            <person name="Rivas-Marin E."/>
            <person name="Kohn T."/>
            <person name="Peeters S.H."/>
            <person name="Heuer A."/>
            <person name="Rast P."/>
            <person name="Oberbeckmann S."/>
            <person name="Bunk B."/>
            <person name="Jeske O."/>
            <person name="Meyerdierks A."/>
            <person name="Storesund J.E."/>
            <person name="Kallscheuer N."/>
            <person name="Luecker S."/>
            <person name="Lage O.M."/>
            <person name="Pohl T."/>
            <person name="Merkel B.J."/>
            <person name="Hornburger P."/>
            <person name="Mueller R.-W."/>
            <person name="Bruemmer F."/>
            <person name="Labrenz M."/>
            <person name="Spormann A.M."/>
            <person name="Op Den Camp H."/>
            <person name="Overmann J."/>
            <person name="Amann R."/>
            <person name="Jetten M.S.M."/>
            <person name="Mascher T."/>
            <person name="Medema M.H."/>
            <person name="Devos D.P."/>
            <person name="Kaster A.-K."/>
            <person name="Ovreas L."/>
            <person name="Rohde M."/>
            <person name="Galperin M.Y."/>
            <person name="Jogler C."/>
        </authorList>
    </citation>
    <scope>NUCLEOTIDE SEQUENCE [LARGE SCALE GENOMIC DNA]</scope>
    <source>
        <strain evidence="6 7">Pla22</strain>
    </source>
</reference>
<evidence type="ECO:0000256" key="3">
    <source>
        <dbReference type="ARBA" id="ARBA00023004"/>
    </source>
</evidence>
<dbReference type="InterPro" id="IPR006311">
    <property type="entry name" value="TAT_signal"/>
</dbReference>
<sequence>MSLHLPGSRRSFLQTAVGVGAIAIAGRSSVALDSQSDESYVFFSDTHICGDKTKIVSDANMFANLSRAIDEVLALPQLPRALFVNGDCAYLKGLAEDYATFASEIRRVSQAGIDLHMTMGNHDDRGPFANALSEHARQSPVQGKHVSIIEGQHVNWFLIDSLQIVDNVTGEIGNAQRKWLAEALDRHSDKPAIVMGHHNPQYLPEGSSERVTGLVDTAELVDVFHAHANVKAYIYGHTHHWKMTETAGKVHLVNLPPTAYVFNKTMPNGWVHAKVDGSSLSMTMHAFDDQHPTHLGEHRLAFR</sequence>
<proteinExistence type="inferred from homology"/>
<evidence type="ECO:0000259" key="5">
    <source>
        <dbReference type="Pfam" id="PF00149"/>
    </source>
</evidence>
<evidence type="ECO:0000313" key="7">
    <source>
        <dbReference type="Proteomes" id="UP000316598"/>
    </source>
</evidence>
<dbReference type="EC" id="3.1.4.17" evidence="6"/>
<dbReference type="InterPro" id="IPR004843">
    <property type="entry name" value="Calcineurin-like_PHP"/>
</dbReference>
<dbReference type="PANTHER" id="PTHR42988">
    <property type="entry name" value="PHOSPHOHYDROLASE"/>
    <property type="match status" value="1"/>
</dbReference>
<dbReference type="InterPro" id="IPR050884">
    <property type="entry name" value="CNP_phosphodiesterase-III"/>
</dbReference>
<comment type="caution">
    <text evidence="6">The sequence shown here is derived from an EMBL/GenBank/DDBJ whole genome shotgun (WGS) entry which is preliminary data.</text>
</comment>
<organism evidence="6 7">
    <name type="scientific">Rubripirellula amarantea</name>
    <dbReference type="NCBI Taxonomy" id="2527999"/>
    <lineage>
        <taxon>Bacteria</taxon>
        <taxon>Pseudomonadati</taxon>
        <taxon>Planctomycetota</taxon>
        <taxon>Planctomycetia</taxon>
        <taxon>Pirellulales</taxon>
        <taxon>Pirellulaceae</taxon>
        <taxon>Rubripirellula</taxon>
    </lineage>
</organism>
<accession>A0A5C5WIU5</accession>
<evidence type="ECO:0000256" key="4">
    <source>
        <dbReference type="ARBA" id="ARBA00025742"/>
    </source>
</evidence>
<keyword evidence="2 6" id="KW-0378">Hydrolase</keyword>
<dbReference type="AlphaFoldDB" id="A0A5C5WIU5"/>
<dbReference type="Pfam" id="PF00149">
    <property type="entry name" value="Metallophos"/>
    <property type="match status" value="1"/>
</dbReference>
<dbReference type="GO" id="GO:0004114">
    <property type="term" value="F:3',5'-cyclic-nucleotide phosphodiesterase activity"/>
    <property type="evidence" value="ECO:0007669"/>
    <property type="project" value="UniProtKB-EC"/>
</dbReference>